<dbReference type="AlphaFoldDB" id="A0A8X6TFT9"/>
<evidence type="ECO:0000313" key="2">
    <source>
        <dbReference type="Proteomes" id="UP000887013"/>
    </source>
</evidence>
<dbReference type="EMBL" id="BMAW01057714">
    <property type="protein sequence ID" value="GFT12373.1"/>
    <property type="molecule type" value="Genomic_DNA"/>
</dbReference>
<reference evidence="1" key="1">
    <citation type="submission" date="2020-08" db="EMBL/GenBank/DDBJ databases">
        <title>Multicomponent nature underlies the extraordinary mechanical properties of spider dragline silk.</title>
        <authorList>
            <person name="Kono N."/>
            <person name="Nakamura H."/>
            <person name="Mori M."/>
            <person name="Yoshida Y."/>
            <person name="Ohtoshi R."/>
            <person name="Malay A.D."/>
            <person name="Moran D.A.P."/>
            <person name="Tomita M."/>
            <person name="Numata K."/>
            <person name="Arakawa K."/>
        </authorList>
    </citation>
    <scope>NUCLEOTIDE SEQUENCE</scope>
</reference>
<comment type="caution">
    <text evidence="1">The sequence shown here is derived from an EMBL/GenBank/DDBJ whole genome shotgun (WGS) entry which is preliminary data.</text>
</comment>
<evidence type="ECO:0000313" key="1">
    <source>
        <dbReference type="EMBL" id="GFT12373.1"/>
    </source>
</evidence>
<name>A0A8X6TFT9_NEPPI</name>
<keyword evidence="2" id="KW-1185">Reference proteome</keyword>
<gene>
    <name evidence="1" type="ORF">NPIL_626561</name>
</gene>
<sequence length="96" mass="10696">MHLVSLISKAKKHFDTQQVGLGNGRSLGTKLLYWKIPPEVIINIGRSTGYIYMLGKEILECPFAHLSSAITKASVICPRSSIKSLRNARTKNVDFH</sequence>
<accession>A0A8X6TFT9</accession>
<dbReference type="Proteomes" id="UP000887013">
    <property type="component" value="Unassembled WGS sequence"/>
</dbReference>
<proteinExistence type="predicted"/>
<protein>
    <submittedName>
        <fullName evidence="1">Uncharacterized protein</fullName>
    </submittedName>
</protein>
<organism evidence="1 2">
    <name type="scientific">Nephila pilipes</name>
    <name type="common">Giant wood spider</name>
    <name type="synonym">Nephila maculata</name>
    <dbReference type="NCBI Taxonomy" id="299642"/>
    <lineage>
        <taxon>Eukaryota</taxon>
        <taxon>Metazoa</taxon>
        <taxon>Ecdysozoa</taxon>
        <taxon>Arthropoda</taxon>
        <taxon>Chelicerata</taxon>
        <taxon>Arachnida</taxon>
        <taxon>Araneae</taxon>
        <taxon>Araneomorphae</taxon>
        <taxon>Entelegynae</taxon>
        <taxon>Araneoidea</taxon>
        <taxon>Nephilidae</taxon>
        <taxon>Nephila</taxon>
    </lineage>
</organism>